<dbReference type="GO" id="GO:0005764">
    <property type="term" value="C:lysosome"/>
    <property type="evidence" value="ECO:0007669"/>
    <property type="project" value="TreeGrafter"/>
</dbReference>
<accession>A0AAV8A1U4</accession>
<comment type="similarity">
    <text evidence="1">Belongs to the small GTPase superfamily. Rab family.</text>
</comment>
<reference evidence="4" key="1">
    <citation type="submission" date="2022-08" db="EMBL/GenBank/DDBJ databases">
        <title>Novel sulphate-reducing endosymbionts in the free-living metamonad Anaeramoeba.</title>
        <authorList>
            <person name="Jerlstrom-Hultqvist J."/>
            <person name="Cepicka I."/>
            <person name="Gallot-Lavallee L."/>
            <person name="Salas-Leiva D."/>
            <person name="Curtis B.A."/>
            <person name="Zahonova K."/>
            <person name="Pipaliya S."/>
            <person name="Dacks J."/>
            <person name="Roger A.J."/>
        </authorList>
    </citation>
    <scope>NUCLEOTIDE SEQUENCE</scope>
    <source>
        <strain evidence="4">Busselton2</strain>
    </source>
</reference>
<dbReference type="PRINTS" id="PR00449">
    <property type="entry name" value="RASTRNSFRMNG"/>
</dbReference>
<dbReference type="GO" id="GO:0090385">
    <property type="term" value="P:phagosome-lysosome fusion"/>
    <property type="evidence" value="ECO:0007669"/>
    <property type="project" value="TreeGrafter"/>
</dbReference>
<dbReference type="GO" id="GO:0005525">
    <property type="term" value="F:GTP binding"/>
    <property type="evidence" value="ECO:0007669"/>
    <property type="project" value="UniProtKB-KW"/>
</dbReference>
<dbReference type="Pfam" id="PF00071">
    <property type="entry name" value="Ras"/>
    <property type="match status" value="1"/>
</dbReference>
<dbReference type="PANTHER" id="PTHR47981:SF39">
    <property type="entry name" value="RAS-RELATED PROTEIN RAB"/>
    <property type="match status" value="1"/>
</dbReference>
<dbReference type="GO" id="GO:0008333">
    <property type="term" value="P:endosome to lysosome transport"/>
    <property type="evidence" value="ECO:0007669"/>
    <property type="project" value="TreeGrafter"/>
</dbReference>
<name>A0AAV8A1U4_9EUKA</name>
<sequence length="144" mass="16831">MTRVFYKEAVGAVLVFDVTRLSTFDSVKYWKKDLDEKVFTNTKKSIPTVLLANKIDLIDKDDKNWKSFREKMDEYCKEGGFIQWFETSAKDGINLSAAIRFLVQFILEHTIKPYNEKDDEEILKIKNENEESQRKKSNNDAGCC</sequence>
<dbReference type="GO" id="GO:0005770">
    <property type="term" value="C:late endosome"/>
    <property type="evidence" value="ECO:0007669"/>
    <property type="project" value="TreeGrafter"/>
</dbReference>
<dbReference type="PROSITE" id="PS51419">
    <property type="entry name" value="RAB"/>
    <property type="match status" value="1"/>
</dbReference>
<dbReference type="SUPFAM" id="SSF52540">
    <property type="entry name" value="P-loop containing nucleoside triphosphate hydrolases"/>
    <property type="match status" value="1"/>
</dbReference>
<evidence type="ECO:0000256" key="3">
    <source>
        <dbReference type="ARBA" id="ARBA00023134"/>
    </source>
</evidence>
<dbReference type="SMART" id="SM00175">
    <property type="entry name" value="RAB"/>
    <property type="match status" value="1"/>
</dbReference>
<organism evidence="4 5">
    <name type="scientific">Anaeramoeba flamelloides</name>
    <dbReference type="NCBI Taxonomy" id="1746091"/>
    <lineage>
        <taxon>Eukaryota</taxon>
        <taxon>Metamonada</taxon>
        <taxon>Anaeramoebidae</taxon>
        <taxon>Anaeramoeba</taxon>
    </lineage>
</organism>
<keyword evidence="3" id="KW-0342">GTP-binding</keyword>
<proteinExistence type="inferred from homology"/>
<protein>
    <submittedName>
        <fullName evidence="4">Ras-related protein rab-32</fullName>
    </submittedName>
</protein>
<comment type="caution">
    <text evidence="4">The sequence shown here is derived from an EMBL/GenBank/DDBJ whole genome shotgun (WGS) entry which is preliminary data.</text>
</comment>
<dbReference type="GO" id="GO:0045335">
    <property type="term" value="C:phagocytic vesicle"/>
    <property type="evidence" value="ECO:0007669"/>
    <property type="project" value="TreeGrafter"/>
</dbReference>
<dbReference type="PANTHER" id="PTHR47981">
    <property type="entry name" value="RAB FAMILY"/>
    <property type="match status" value="1"/>
</dbReference>
<dbReference type="EMBL" id="JANTQA010000016">
    <property type="protein sequence ID" value="KAJ3447530.1"/>
    <property type="molecule type" value="Genomic_DNA"/>
</dbReference>
<dbReference type="Gene3D" id="3.40.50.300">
    <property type="entry name" value="P-loop containing nucleotide triphosphate hydrolases"/>
    <property type="match status" value="1"/>
</dbReference>
<dbReference type="AlphaFoldDB" id="A0AAV8A1U4"/>
<dbReference type="InterPro" id="IPR001806">
    <property type="entry name" value="Small_GTPase"/>
</dbReference>
<dbReference type="GO" id="GO:0003924">
    <property type="term" value="F:GTPase activity"/>
    <property type="evidence" value="ECO:0007669"/>
    <property type="project" value="InterPro"/>
</dbReference>
<dbReference type="Proteomes" id="UP001146793">
    <property type="component" value="Unassembled WGS sequence"/>
</dbReference>
<evidence type="ECO:0000256" key="1">
    <source>
        <dbReference type="ARBA" id="ARBA00006270"/>
    </source>
</evidence>
<keyword evidence="2" id="KW-0547">Nucleotide-binding</keyword>
<gene>
    <name evidence="4" type="ORF">M0812_07765</name>
</gene>
<evidence type="ECO:0000313" key="5">
    <source>
        <dbReference type="Proteomes" id="UP001146793"/>
    </source>
</evidence>
<dbReference type="InterPro" id="IPR027417">
    <property type="entry name" value="P-loop_NTPase"/>
</dbReference>
<evidence type="ECO:0000313" key="4">
    <source>
        <dbReference type="EMBL" id="KAJ3447530.1"/>
    </source>
</evidence>
<evidence type="ECO:0000256" key="2">
    <source>
        <dbReference type="ARBA" id="ARBA00022741"/>
    </source>
</evidence>